<dbReference type="AlphaFoldDB" id="A0A3M7QP26"/>
<keyword evidence="4" id="KW-1185">Reference proteome</keyword>
<dbReference type="Proteomes" id="UP000276133">
    <property type="component" value="Unassembled WGS sequence"/>
</dbReference>
<protein>
    <recommendedName>
        <fullName evidence="2">C-type lectin domain-containing protein</fullName>
    </recommendedName>
</protein>
<dbReference type="InterPro" id="IPR050111">
    <property type="entry name" value="C-type_lectin/snaclec_domain"/>
</dbReference>
<evidence type="ECO:0000313" key="3">
    <source>
        <dbReference type="EMBL" id="RNA12831.1"/>
    </source>
</evidence>
<feature type="signal peptide" evidence="1">
    <location>
        <begin position="1"/>
        <end position="20"/>
    </location>
</feature>
<dbReference type="Gene3D" id="3.10.100.10">
    <property type="entry name" value="Mannose-Binding Protein A, subunit A"/>
    <property type="match status" value="1"/>
</dbReference>
<dbReference type="CDD" id="cd00037">
    <property type="entry name" value="CLECT"/>
    <property type="match status" value="1"/>
</dbReference>
<dbReference type="OrthoDB" id="441660at2759"/>
<name>A0A3M7QP26_BRAPC</name>
<keyword evidence="1" id="KW-0732">Signal</keyword>
<gene>
    <name evidence="3" type="ORF">BpHYR1_030386</name>
</gene>
<dbReference type="InterPro" id="IPR016186">
    <property type="entry name" value="C-type_lectin-like/link_sf"/>
</dbReference>
<comment type="caution">
    <text evidence="3">The sequence shown here is derived from an EMBL/GenBank/DDBJ whole genome shotgun (WGS) entry which is preliminary data.</text>
</comment>
<dbReference type="PANTHER" id="PTHR22803">
    <property type="entry name" value="MANNOSE, PHOSPHOLIPASE, LECTIN RECEPTOR RELATED"/>
    <property type="match status" value="1"/>
</dbReference>
<dbReference type="SMART" id="SM00034">
    <property type="entry name" value="CLECT"/>
    <property type="match status" value="1"/>
</dbReference>
<dbReference type="InterPro" id="IPR001304">
    <property type="entry name" value="C-type_lectin-like"/>
</dbReference>
<evidence type="ECO:0000313" key="4">
    <source>
        <dbReference type="Proteomes" id="UP000276133"/>
    </source>
</evidence>
<dbReference type="InterPro" id="IPR016187">
    <property type="entry name" value="CTDL_fold"/>
</dbReference>
<organism evidence="3 4">
    <name type="scientific">Brachionus plicatilis</name>
    <name type="common">Marine rotifer</name>
    <name type="synonym">Brachionus muelleri</name>
    <dbReference type="NCBI Taxonomy" id="10195"/>
    <lineage>
        <taxon>Eukaryota</taxon>
        <taxon>Metazoa</taxon>
        <taxon>Spiralia</taxon>
        <taxon>Gnathifera</taxon>
        <taxon>Rotifera</taxon>
        <taxon>Eurotatoria</taxon>
        <taxon>Monogononta</taxon>
        <taxon>Pseudotrocha</taxon>
        <taxon>Ploima</taxon>
        <taxon>Brachionidae</taxon>
        <taxon>Brachionus</taxon>
    </lineage>
</organism>
<feature type="chain" id="PRO_5018155962" description="C-type lectin domain-containing protein" evidence="1">
    <location>
        <begin position="21"/>
        <end position="249"/>
    </location>
</feature>
<evidence type="ECO:0000256" key="1">
    <source>
        <dbReference type="SAM" id="SignalP"/>
    </source>
</evidence>
<dbReference type="Pfam" id="PF00059">
    <property type="entry name" value="Lectin_C"/>
    <property type="match status" value="1"/>
</dbReference>
<dbReference type="SUPFAM" id="SSF56436">
    <property type="entry name" value="C-type lectin-like"/>
    <property type="match status" value="1"/>
</dbReference>
<accession>A0A3M7QP26</accession>
<proteinExistence type="predicted"/>
<evidence type="ECO:0000259" key="2">
    <source>
        <dbReference type="PROSITE" id="PS50041"/>
    </source>
</evidence>
<dbReference type="PROSITE" id="PS50041">
    <property type="entry name" value="C_TYPE_LECTIN_2"/>
    <property type="match status" value="1"/>
</dbReference>
<sequence>MKRLIINLNLIGSFVFLAKCSQWSSEFIKRKKQVSDQSWQIYLEERSYLSTLLCLDKCRDNIYCAYASFGSQKCILYSEFAKDSLVTSSTHVIYEKINNQIIYHGCNSSNEYWSLVQKKCLSCLDGFVKYPAWPYNCYYVIQGPNNFNAAKTQCQNLGGFLISPRSRTELDFITTSFGIFEIWAHSSISLPDEIFKWTDGTRVGSFADGQPNNSGGNSSFVKQPALIFFKGRYLDVEPSLLRKTVCQSN</sequence>
<feature type="domain" description="C-type lectin" evidence="2">
    <location>
        <begin position="133"/>
        <end position="247"/>
    </location>
</feature>
<dbReference type="EMBL" id="REGN01005594">
    <property type="protein sequence ID" value="RNA12831.1"/>
    <property type="molecule type" value="Genomic_DNA"/>
</dbReference>
<reference evidence="3 4" key="1">
    <citation type="journal article" date="2018" name="Sci. Rep.">
        <title>Genomic signatures of local adaptation to the degree of environmental predictability in rotifers.</title>
        <authorList>
            <person name="Franch-Gras L."/>
            <person name="Hahn C."/>
            <person name="Garcia-Roger E.M."/>
            <person name="Carmona M.J."/>
            <person name="Serra M."/>
            <person name="Gomez A."/>
        </authorList>
    </citation>
    <scope>NUCLEOTIDE SEQUENCE [LARGE SCALE GENOMIC DNA]</scope>
    <source>
        <strain evidence="3">HYR1</strain>
    </source>
</reference>